<dbReference type="SUPFAM" id="SSF53474">
    <property type="entry name" value="alpha/beta-Hydrolases"/>
    <property type="match status" value="1"/>
</dbReference>
<dbReference type="GO" id="GO:0016787">
    <property type="term" value="F:hydrolase activity"/>
    <property type="evidence" value="ECO:0007669"/>
    <property type="project" value="UniProtKB-KW"/>
</dbReference>
<evidence type="ECO:0000313" key="5">
    <source>
        <dbReference type="Proteomes" id="UP000254236"/>
    </source>
</evidence>
<dbReference type="KEGG" id="bsau:DWV08_04240"/>
<feature type="transmembrane region" description="Helical" evidence="1">
    <location>
        <begin position="33"/>
        <end position="54"/>
    </location>
</feature>
<evidence type="ECO:0000256" key="1">
    <source>
        <dbReference type="SAM" id="Phobius"/>
    </source>
</evidence>
<gene>
    <name evidence="3" type="ORF">DWV08_04240</name>
    <name evidence="4" type="ORF">DXU92_12815</name>
</gene>
<feature type="domain" description="AB hydrolase-1" evidence="2">
    <location>
        <begin position="260"/>
        <end position="410"/>
    </location>
</feature>
<reference evidence="3 5" key="1">
    <citation type="submission" date="2018-07" db="EMBL/GenBank/DDBJ databases">
        <title>Brachybacterium saurashtrense DSM 23186 genome sequence.</title>
        <authorList>
            <person name="Guo L."/>
        </authorList>
    </citation>
    <scope>NUCLEOTIDE SEQUENCE [LARGE SCALE GENOMIC DNA]</scope>
    <source>
        <strain evidence="3 5">DSM 23186</strain>
    </source>
</reference>
<dbReference type="Proteomes" id="UP000254236">
    <property type="component" value="Chromosome"/>
</dbReference>
<dbReference type="RefSeq" id="WP_115412656.1">
    <property type="nucleotide sequence ID" value="NZ_CP031356.1"/>
</dbReference>
<evidence type="ECO:0000313" key="6">
    <source>
        <dbReference type="Proteomes" id="UP000282185"/>
    </source>
</evidence>
<keyword evidence="1" id="KW-0472">Membrane</keyword>
<proteinExistence type="predicted"/>
<dbReference type="AlphaFoldDB" id="A0A345YLV2"/>
<evidence type="ECO:0000313" key="4">
    <source>
        <dbReference type="EMBL" id="RRR21588.1"/>
    </source>
</evidence>
<name>A0A345YLV2_9MICO</name>
<dbReference type="InterPro" id="IPR052920">
    <property type="entry name" value="DNA-binding_regulatory"/>
</dbReference>
<dbReference type="PANTHER" id="PTHR43358">
    <property type="entry name" value="ALPHA/BETA-HYDROLASE"/>
    <property type="match status" value="1"/>
</dbReference>
<dbReference type="EMBL" id="CP031356">
    <property type="protein sequence ID" value="AXK44904.1"/>
    <property type="molecule type" value="Genomic_DNA"/>
</dbReference>
<dbReference type="InterPro" id="IPR000073">
    <property type="entry name" value="AB_hydrolase_1"/>
</dbReference>
<dbReference type="Pfam" id="PF00561">
    <property type="entry name" value="Abhydrolase_1"/>
    <property type="match status" value="1"/>
</dbReference>
<evidence type="ECO:0000259" key="2">
    <source>
        <dbReference type="Pfam" id="PF00561"/>
    </source>
</evidence>
<keyword evidence="1" id="KW-0812">Transmembrane</keyword>
<dbReference type="PANTHER" id="PTHR43358:SF4">
    <property type="entry name" value="ALPHA_BETA HYDROLASE FOLD-1 DOMAIN-CONTAINING PROTEIN"/>
    <property type="match status" value="1"/>
</dbReference>
<organism evidence="4 6">
    <name type="scientific">Brachybacterium saurashtrense</name>
    <dbReference type="NCBI Taxonomy" id="556288"/>
    <lineage>
        <taxon>Bacteria</taxon>
        <taxon>Bacillati</taxon>
        <taxon>Actinomycetota</taxon>
        <taxon>Actinomycetes</taxon>
        <taxon>Micrococcales</taxon>
        <taxon>Dermabacteraceae</taxon>
        <taxon>Brachybacterium</taxon>
    </lineage>
</organism>
<dbReference type="OrthoDB" id="8111537at2"/>
<accession>A0A345YLV2</accession>
<reference evidence="4 6" key="2">
    <citation type="submission" date="2018-08" db="EMBL/GenBank/DDBJ databases">
        <title>Brachybacterium saurashtrense DSM 23186.</title>
        <authorList>
            <person name="Li Y."/>
        </authorList>
    </citation>
    <scope>NUCLEOTIDE SEQUENCE [LARGE SCALE GENOMIC DNA]</scope>
    <source>
        <strain evidence="4 6">DSM 23186</strain>
    </source>
</reference>
<keyword evidence="1" id="KW-1133">Transmembrane helix</keyword>
<keyword evidence="4" id="KW-0378">Hydrolase</keyword>
<evidence type="ECO:0000313" key="3">
    <source>
        <dbReference type="EMBL" id="AXK44904.1"/>
    </source>
</evidence>
<protein>
    <submittedName>
        <fullName evidence="4">Alpha/beta hydrolase</fullName>
    </submittedName>
</protein>
<sequence length="451" mass="48835">MTHAPSRTRPGRAVTRRTIPLPHRPDLARWPEVLVHGAVGAASMFALSAGALTVGARVMARLPLVPRESLRGRPDVSVRAVHPDRVHLDESATTGRDGLLALRQSGGTVHVRLGPVDGRPTPTTVSRPLLAVDTEVPLEVARAASNGFYWAGTPQTAHGLPTEEVAVESPVGSMPAWLVPPDPAHGAEPGQEDTWAILIHGHGSARGEALRVIPLLHRLGLTSLAITYRNDVGAPASADRMHHLGSAEWEDTEAAIEFALAHGARRILLVGWSMGGGIALRTSLRSAHRDRIAALVLDSPAVDWQDILIHHATSLKAPGPMKELALWMMTSRMGARMVRLREPLALHEMTPSHYAEHLRHPTLLFHALDDATVPPGPSRELAGMRPDLIEFAPVEGASHTREWNRDPARYERRLAEYLVRVLDLPVDADALEVPVRDPAVPALEGSIGLRL</sequence>
<dbReference type="InterPro" id="IPR029058">
    <property type="entry name" value="AB_hydrolase_fold"/>
</dbReference>
<dbReference type="Proteomes" id="UP000282185">
    <property type="component" value="Unassembled WGS sequence"/>
</dbReference>
<dbReference type="Gene3D" id="3.40.50.1820">
    <property type="entry name" value="alpha/beta hydrolase"/>
    <property type="match status" value="1"/>
</dbReference>
<dbReference type="EMBL" id="QSWH01000006">
    <property type="protein sequence ID" value="RRR21588.1"/>
    <property type="molecule type" value="Genomic_DNA"/>
</dbReference>
<keyword evidence="5" id="KW-1185">Reference proteome</keyword>